<organism evidence="3">
    <name type="scientific">Phaffia rhodozyma</name>
    <name type="common">Yeast</name>
    <name type="synonym">Xanthophyllomyces dendrorhous</name>
    <dbReference type="NCBI Taxonomy" id="264483"/>
    <lineage>
        <taxon>Eukaryota</taxon>
        <taxon>Fungi</taxon>
        <taxon>Dikarya</taxon>
        <taxon>Basidiomycota</taxon>
        <taxon>Agaricomycotina</taxon>
        <taxon>Tremellomycetes</taxon>
        <taxon>Cystofilobasidiales</taxon>
        <taxon>Mrakiaceae</taxon>
        <taxon>Phaffia</taxon>
    </lineage>
</organism>
<evidence type="ECO:0000313" key="3">
    <source>
        <dbReference type="EMBL" id="CDZ98011.1"/>
    </source>
</evidence>
<feature type="compositionally biased region" description="Basic and acidic residues" evidence="1">
    <location>
        <begin position="1"/>
        <end position="10"/>
    </location>
</feature>
<feature type="transmembrane region" description="Helical" evidence="2">
    <location>
        <begin position="103"/>
        <end position="120"/>
    </location>
</feature>
<dbReference type="EMBL" id="LN483273">
    <property type="protein sequence ID" value="CDZ98011.1"/>
    <property type="molecule type" value="Genomic_DNA"/>
</dbReference>
<keyword evidence="2" id="KW-1133">Transmembrane helix</keyword>
<accession>A0A0F7SGJ8</accession>
<reference evidence="3" key="1">
    <citation type="submission" date="2014-08" db="EMBL/GenBank/DDBJ databases">
        <authorList>
            <person name="Sharma Rahul"/>
            <person name="Thines Marco"/>
        </authorList>
    </citation>
    <scope>NUCLEOTIDE SEQUENCE</scope>
</reference>
<name>A0A0F7SGJ8_PHARH</name>
<keyword evidence="2" id="KW-0472">Membrane</keyword>
<feature type="region of interest" description="Disordered" evidence="1">
    <location>
        <begin position="1"/>
        <end position="58"/>
    </location>
</feature>
<evidence type="ECO:0000256" key="2">
    <source>
        <dbReference type="SAM" id="Phobius"/>
    </source>
</evidence>
<keyword evidence="2" id="KW-0812">Transmembrane</keyword>
<protein>
    <submittedName>
        <fullName evidence="3">Uncharacterized protein</fullName>
    </submittedName>
</protein>
<dbReference type="AlphaFoldDB" id="A0A0F7SGJ8"/>
<proteinExistence type="predicted"/>
<sequence length="121" mass="12767">MIALPKDGKSSEVSSADPSMAPPPSYTSVVTGPSASPHTTYHPAGPYINQGPSGQVVPYESPAGQQMHYYYNPVANRMIATSLGPQTSEMVCLVEGHEVAKRFGIFGVLAAVAFFPWGLAL</sequence>
<feature type="compositionally biased region" description="Polar residues" evidence="1">
    <location>
        <begin position="26"/>
        <end position="39"/>
    </location>
</feature>
<evidence type="ECO:0000256" key="1">
    <source>
        <dbReference type="SAM" id="MobiDB-lite"/>
    </source>
</evidence>